<dbReference type="PANTHER" id="PTHR11575:SF48">
    <property type="entry name" value="5'-NUCLEOTIDASE"/>
    <property type="match status" value="1"/>
</dbReference>
<dbReference type="PROSITE" id="PS00018">
    <property type="entry name" value="EF_HAND_1"/>
    <property type="match status" value="2"/>
</dbReference>
<dbReference type="SUPFAM" id="SSF55816">
    <property type="entry name" value="5'-nucleotidase (syn. UDP-sugar hydrolase), C-terminal domain"/>
    <property type="match status" value="1"/>
</dbReference>
<dbReference type="CDD" id="cd00051">
    <property type="entry name" value="EFh"/>
    <property type="match status" value="1"/>
</dbReference>
<dbReference type="InterPro" id="IPR018247">
    <property type="entry name" value="EF_Hand_1_Ca_BS"/>
</dbReference>
<accession>A0ABD3PE11</accession>
<dbReference type="InterPro" id="IPR036907">
    <property type="entry name" value="5'-Nucleotdase_C_sf"/>
</dbReference>
<evidence type="ECO:0000256" key="1">
    <source>
        <dbReference type="ARBA" id="ARBA00006654"/>
    </source>
</evidence>
<evidence type="ECO:0000313" key="4">
    <source>
        <dbReference type="EMBL" id="KAL3785973.1"/>
    </source>
</evidence>
<name>A0ABD3PE11_9STRA</name>
<dbReference type="SMART" id="SM00054">
    <property type="entry name" value="EFh"/>
    <property type="match status" value="2"/>
</dbReference>
<dbReference type="Proteomes" id="UP001516023">
    <property type="component" value="Unassembled WGS sequence"/>
</dbReference>
<organism evidence="4 5">
    <name type="scientific">Cyclotella cryptica</name>
    <dbReference type="NCBI Taxonomy" id="29204"/>
    <lineage>
        <taxon>Eukaryota</taxon>
        <taxon>Sar</taxon>
        <taxon>Stramenopiles</taxon>
        <taxon>Ochrophyta</taxon>
        <taxon>Bacillariophyta</taxon>
        <taxon>Coscinodiscophyceae</taxon>
        <taxon>Thalassiosirophycidae</taxon>
        <taxon>Stephanodiscales</taxon>
        <taxon>Stephanodiscaceae</taxon>
        <taxon>Cyclotella</taxon>
    </lineage>
</organism>
<dbReference type="Gene3D" id="1.10.238.10">
    <property type="entry name" value="EF-hand"/>
    <property type="match status" value="1"/>
</dbReference>
<dbReference type="Pfam" id="PF02872">
    <property type="entry name" value="5_nucleotid_C"/>
    <property type="match status" value="1"/>
</dbReference>
<reference evidence="4 5" key="1">
    <citation type="journal article" date="2020" name="G3 (Bethesda)">
        <title>Improved Reference Genome for Cyclotella cryptica CCMP332, a Model for Cell Wall Morphogenesis, Salinity Adaptation, and Lipid Production in Diatoms (Bacillariophyta).</title>
        <authorList>
            <person name="Roberts W.R."/>
            <person name="Downey K.M."/>
            <person name="Ruck E.C."/>
            <person name="Traller J.C."/>
            <person name="Alverson A.J."/>
        </authorList>
    </citation>
    <scope>NUCLEOTIDE SEQUENCE [LARGE SCALE GENOMIC DNA]</scope>
    <source>
        <strain evidence="4 5">CCMP332</strain>
    </source>
</reference>
<comment type="caution">
    <text evidence="4">The sequence shown here is derived from an EMBL/GenBank/DDBJ whole genome shotgun (WGS) entry which is preliminary data.</text>
</comment>
<dbReference type="SUPFAM" id="SSF47473">
    <property type="entry name" value="EF-hand"/>
    <property type="match status" value="1"/>
</dbReference>
<keyword evidence="5" id="KW-1185">Reference proteome</keyword>
<evidence type="ECO:0000313" key="5">
    <source>
        <dbReference type="Proteomes" id="UP001516023"/>
    </source>
</evidence>
<dbReference type="InterPro" id="IPR002048">
    <property type="entry name" value="EF_hand_dom"/>
</dbReference>
<dbReference type="SUPFAM" id="SSF56300">
    <property type="entry name" value="Metallo-dependent phosphatases"/>
    <property type="match status" value="1"/>
</dbReference>
<dbReference type="Pfam" id="PF13499">
    <property type="entry name" value="EF-hand_7"/>
    <property type="match status" value="1"/>
</dbReference>
<gene>
    <name evidence="4" type="ORF">HJC23_005682</name>
</gene>
<evidence type="ECO:0000259" key="3">
    <source>
        <dbReference type="PROSITE" id="PS50222"/>
    </source>
</evidence>
<dbReference type="EMBL" id="JABMIG020000205">
    <property type="protein sequence ID" value="KAL3785973.1"/>
    <property type="molecule type" value="Genomic_DNA"/>
</dbReference>
<protein>
    <recommendedName>
        <fullName evidence="3">EF-hand domain-containing protein</fullName>
    </recommendedName>
</protein>
<dbReference type="InterPro" id="IPR029052">
    <property type="entry name" value="Metallo-depent_PP-like"/>
</dbReference>
<proteinExistence type="inferred from homology"/>
<comment type="similarity">
    <text evidence="1">Belongs to the 5'-nucleotidase family.</text>
</comment>
<dbReference type="PANTHER" id="PTHR11575">
    <property type="entry name" value="5'-NUCLEOTIDASE-RELATED"/>
    <property type="match status" value="1"/>
</dbReference>
<dbReference type="PROSITE" id="PS50222">
    <property type="entry name" value="EF_HAND_2"/>
    <property type="match status" value="1"/>
</dbReference>
<evidence type="ECO:0000256" key="2">
    <source>
        <dbReference type="ARBA" id="ARBA00022837"/>
    </source>
</evidence>
<dbReference type="Gene3D" id="3.60.21.10">
    <property type="match status" value="1"/>
</dbReference>
<dbReference type="Gene3D" id="3.90.780.10">
    <property type="entry name" value="5'-Nucleotidase, C-terminal domain"/>
    <property type="match status" value="1"/>
</dbReference>
<dbReference type="AlphaFoldDB" id="A0ABD3PE11"/>
<dbReference type="InterPro" id="IPR006179">
    <property type="entry name" value="5_nucleotidase/apyrase"/>
</dbReference>
<sequence length="621" mass="69046">MFALTSSRPPTLIRIFARPDRRRLRLSSSSTELITLRLVSLNDVYNLSNLPRLAQLLRSLNNAEDTVKPSAVTLCGDFLSPSALTSVDNGRGHVAVLRSAGITHVSLGNHEADLTLPVLKDRLGELSQRGRLVVLNSNVSGLGRHTKEVDVVSSNCGRIKVGLMGLLSDEREMFRDGTFRGLAIENVRDRYRKIAEKLIGVDCLIPLTHQTLKADVSLATAILELQSRSDTGVVGGLILGGHEHHRIHEMISLQSGSTDGIFSNDSSNSDTSTSSANSHVHIVKTGQDAERVAIVDLLFDQSSRMLQHVNVQFQELNDTYSPCPIVQRIVDKHLSALDHMKEFVVLDTNKMFSNYFTGNDGNKLPLSSEYSRYQQTTVGAFFCTAIKSELNADACIINGAPIKASKVYTTGTMSYDELKSELPFPLKMIVVEMTRKQLKDAIEYSRTNVEKGKPAATLEDGRVERRGYLQTDFEYWKRGPADGEENDDDILSVALPRNLLKGFCKIQPLMDLHHQLQAKNTLPGEDDYLKAIDLIVHFCCKDRWVNIAQQFSFEDLDLNKDGKLCREELRSAIKRIIGEEPSEGLIQGMIDAIDEDASGNVDEADFNLVLARVRRQSYCTV</sequence>
<dbReference type="InterPro" id="IPR008334">
    <property type="entry name" value="5'-Nucleotdase_C"/>
</dbReference>
<dbReference type="InterPro" id="IPR011992">
    <property type="entry name" value="EF-hand-dom_pair"/>
</dbReference>
<keyword evidence="2" id="KW-0106">Calcium</keyword>
<feature type="domain" description="EF-hand" evidence="3">
    <location>
        <begin position="553"/>
        <end position="579"/>
    </location>
</feature>